<dbReference type="STRING" id="350688.Clos_1397"/>
<dbReference type="RefSeq" id="WP_012159253.1">
    <property type="nucleotide sequence ID" value="NC_009922.1"/>
</dbReference>
<dbReference type="eggNOG" id="ENOG5032S9W">
    <property type="taxonomic scope" value="Bacteria"/>
</dbReference>
<protein>
    <recommendedName>
        <fullName evidence="3">DUF3189 domain-containing protein</fullName>
    </recommendedName>
</protein>
<dbReference type="AlphaFoldDB" id="A8MH54"/>
<dbReference type="HOGENOM" id="CLU_134391_0_0_9"/>
<dbReference type="EMBL" id="CP000853">
    <property type="protein sequence ID" value="ABW18941.1"/>
    <property type="molecule type" value="Genomic_DNA"/>
</dbReference>
<dbReference type="KEGG" id="aoe:Clos_1397"/>
<organism evidence="1 2">
    <name type="scientific">Alkaliphilus oremlandii (strain OhILAs)</name>
    <name type="common">Clostridium oremlandii (strain OhILAs)</name>
    <dbReference type="NCBI Taxonomy" id="350688"/>
    <lineage>
        <taxon>Bacteria</taxon>
        <taxon>Bacillati</taxon>
        <taxon>Bacillota</taxon>
        <taxon>Clostridia</taxon>
        <taxon>Peptostreptococcales</taxon>
        <taxon>Natronincolaceae</taxon>
        <taxon>Alkaliphilus</taxon>
    </lineage>
</organism>
<dbReference type="OrthoDB" id="1680616at2"/>
<name>A8MH54_ALKOO</name>
<accession>A8MH54</accession>
<keyword evidence="2" id="KW-1185">Reference proteome</keyword>
<evidence type="ECO:0000313" key="2">
    <source>
        <dbReference type="Proteomes" id="UP000000269"/>
    </source>
</evidence>
<evidence type="ECO:0000313" key="1">
    <source>
        <dbReference type="EMBL" id="ABW18941.1"/>
    </source>
</evidence>
<dbReference type="Pfam" id="PF11385">
    <property type="entry name" value="DUF3189"/>
    <property type="match status" value="1"/>
</dbReference>
<gene>
    <name evidence="1" type="ordered locus">Clos_1397</name>
</gene>
<evidence type="ECO:0008006" key="3">
    <source>
        <dbReference type="Google" id="ProtNLM"/>
    </source>
</evidence>
<reference evidence="2" key="1">
    <citation type="submission" date="2007-10" db="EMBL/GenBank/DDBJ databases">
        <title>Complete genome of Alkaliphilus oremlandii OhILAs.</title>
        <authorList>
            <person name="Copeland A."/>
            <person name="Lucas S."/>
            <person name="Lapidus A."/>
            <person name="Barry K."/>
            <person name="Detter J.C."/>
            <person name="Glavina del Rio T."/>
            <person name="Hammon N."/>
            <person name="Israni S."/>
            <person name="Dalin E."/>
            <person name="Tice H."/>
            <person name="Pitluck S."/>
            <person name="Chain P."/>
            <person name="Malfatti S."/>
            <person name="Shin M."/>
            <person name="Vergez L."/>
            <person name="Schmutz J."/>
            <person name="Larimer F."/>
            <person name="Land M."/>
            <person name="Hauser L."/>
            <person name="Kyrpides N."/>
            <person name="Mikhailova N."/>
            <person name="Stolz J.F."/>
            <person name="Dawson A."/>
            <person name="Fisher E."/>
            <person name="Crable B."/>
            <person name="Perera E."/>
            <person name="Lisak J."/>
            <person name="Ranganathan M."/>
            <person name="Basu P."/>
            <person name="Richardson P."/>
        </authorList>
    </citation>
    <scope>NUCLEOTIDE SEQUENCE [LARGE SCALE GENOMIC DNA]</scope>
    <source>
        <strain evidence="2">OhILAs</strain>
    </source>
</reference>
<proteinExistence type="predicted"/>
<dbReference type="Proteomes" id="UP000000269">
    <property type="component" value="Chromosome"/>
</dbReference>
<dbReference type="InterPro" id="IPR021525">
    <property type="entry name" value="DUF3189"/>
</dbReference>
<sequence>MKIIYSCYGGAHSSVVASAIHMGYLPMDRIPRDEEILSVPYYDQSPKEYIGTPLYVGTDEKLRDIYIVGMGPYRREYTEIAYNFTYSLCNSATGDIRIVNVIPLLNFTIRLGGFLSRRLGLIGMGRPLTVKGIQKNYPLFIDLVRDVKRRY</sequence>